<dbReference type="SMART" id="SM00953">
    <property type="entry name" value="RES"/>
    <property type="match status" value="1"/>
</dbReference>
<gene>
    <name evidence="2" type="ORF">AQS8620_00776</name>
</gene>
<protein>
    <submittedName>
        <fullName evidence="2">RES domain protein</fullName>
    </submittedName>
</protein>
<feature type="domain" description="RES" evidence="1">
    <location>
        <begin position="32"/>
        <end position="173"/>
    </location>
</feature>
<evidence type="ECO:0000313" key="2">
    <source>
        <dbReference type="EMBL" id="SLN26169.1"/>
    </source>
</evidence>
<dbReference type="Pfam" id="PF08808">
    <property type="entry name" value="RES"/>
    <property type="match status" value="1"/>
</dbReference>
<keyword evidence="3" id="KW-1185">Reference proteome</keyword>
<dbReference type="OrthoDB" id="648213at2"/>
<name>A0A1Y5RZ06_9RHOB</name>
<evidence type="ECO:0000313" key="3">
    <source>
        <dbReference type="Proteomes" id="UP000193862"/>
    </source>
</evidence>
<dbReference type="AlphaFoldDB" id="A0A1Y5RZ06"/>
<reference evidence="2 3" key="1">
    <citation type="submission" date="2017-03" db="EMBL/GenBank/DDBJ databases">
        <authorList>
            <person name="Afonso C.L."/>
            <person name="Miller P.J."/>
            <person name="Scott M.A."/>
            <person name="Spackman E."/>
            <person name="Goraichik I."/>
            <person name="Dimitrov K.M."/>
            <person name="Suarez D.L."/>
            <person name="Swayne D.E."/>
        </authorList>
    </citation>
    <scope>NUCLEOTIDE SEQUENCE [LARGE SCALE GENOMIC DNA]</scope>
    <source>
        <strain evidence="2 3">CECT 8620</strain>
    </source>
</reference>
<evidence type="ECO:0000259" key="1">
    <source>
        <dbReference type="SMART" id="SM00953"/>
    </source>
</evidence>
<proteinExistence type="predicted"/>
<dbReference type="Proteomes" id="UP000193862">
    <property type="component" value="Unassembled WGS sequence"/>
</dbReference>
<sequence>MPPPSPPGDPLSEGRFRGTLYRALNPVYARTPLSGRGAERYGGRFNPKGMAALYTALDPATALREANQVGDLQPTTLVAYRADIGPVFDTRDRAALSHYGLGEADLGAADWRSAMLDQRPVPTQDLARALRRAGFAGLLVRSFARSGGSGQTAPPLNLVLWDWHSPSAELGVIDDENRLDLRPE</sequence>
<organism evidence="2 3">
    <name type="scientific">Aquimixticola soesokkakensis</name>
    <dbReference type="NCBI Taxonomy" id="1519096"/>
    <lineage>
        <taxon>Bacteria</taxon>
        <taxon>Pseudomonadati</taxon>
        <taxon>Pseudomonadota</taxon>
        <taxon>Alphaproteobacteria</taxon>
        <taxon>Rhodobacterales</taxon>
        <taxon>Paracoccaceae</taxon>
        <taxon>Aquimixticola</taxon>
    </lineage>
</organism>
<dbReference type="InterPro" id="IPR014914">
    <property type="entry name" value="RES_dom"/>
</dbReference>
<dbReference type="RefSeq" id="WP_085835526.1">
    <property type="nucleotide sequence ID" value="NZ_FWFS01000002.1"/>
</dbReference>
<accession>A0A1Y5RZ06</accession>
<dbReference type="EMBL" id="FWFS01000002">
    <property type="protein sequence ID" value="SLN26169.1"/>
    <property type="molecule type" value="Genomic_DNA"/>
</dbReference>